<gene>
    <name evidence="1" type="ORF">NMY3_02815</name>
</gene>
<organism evidence="1 2">
    <name type="scientific">Candidatus Nitrosocosmicus oleophilus</name>
    <dbReference type="NCBI Taxonomy" id="1353260"/>
    <lineage>
        <taxon>Archaea</taxon>
        <taxon>Nitrososphaerota</taxon>
        <taxon>Nitrososphaeria</taxon>
        <taxon>Nitrososphaerales</taxon>
        <taxon>Nitrososphaeraceae</taxon>
        <taxon>Candidatus Nitrosocosmicus</taxon>
    </lineage>
</organism>
<evidence type="ECO:0000313" key="2">
    <source>
        <dbReference type="Proteomes" id="UP000058925"/>
    </source>
</evidence>
<protein>
    <submittedName>
        <fullName evidence="1">Uncharacterized protein</fullName>
    </submittedName>
</protein>
<accession>A0A654M0L5</accession>
<proteinExistence type="predicted"/>
<evidence type="ECO:0000313" key="1">
    <source>
        <dbReference type="EMBL" id="ALI37005.1"/>
    </source>
</evidence>
<dbReference type="Proteomes" id="UP000058925">
    <property type="component" value="Chromosome"/>
</dbReference>
<dbReference type="KEGG" id="taa:NMY3_02815"/>
<keyword evidence="2" id="KW-1185">Reference proteome</keyword>
<dbReference type="AlphaFoldDB" id="A0A654M0L5"/>
<dbReference type="EMBL" id="CP012850">
    <property type="protein sequence ID" value="ALI37005.1"/>
    <property type="molecule type" value="Genomic_DNA"/>
</dbReference>
<sequence>MRAKEFDEDLGNDCLIDLYPIKGTHSLVNRVASSSNGHSNLIMINLVNFLDITCFVA</sequence>
<name>A0A654M0L5_9ARCH</name>
<reference evidence="2" key="1">
    <citation type="submission" date="2015-10" db="EMBL/GenBank/DDBJ databases">
        <title>Niche specialization of a soil ammonia-oxidizing archaeon, Candidatus Nitrosocosmicus oleophilus.</title>
        <authorList>
            <person name="Jung M.-Y."/>
            <person name="Rhee S.-K."/>
        </authorList>
    </citation>
    <scope>NUCLEOTIDE SEQUENCE [LARGE SCALE GENOMIC DNA]</scope>
    <source>
        <strain evidence="2">MY3</strain>
    </source>
</reference>